<dbReference type="Proteomes" id="UP000316614">
    <property type="component" value="Chromosome"/>
</dbReference>
<accession>A0A514CCX4</accession>
<evidence type="ECO:0000313" key="2">
    <source>
        <dbReference type="Proteomes" id="UP000316614"/>
    </source>
</evidence>
<sequence>MGEVYKIAVLHAFALGIMAGLAQQLPKISQSIFDGLHIGFGYWEFHFYLTAGGFVPRSDNLTFKPAFLIREENGAPANINLNTLRLFYEGLPGLIEKYTLKTLEKYDDCFFRGKAKWIEKNIQDMNSIGMRLESVVLGLFFFLAVTETLAQTGIGTQSPDENAVLDVSSTTKGVLIPRLTEVQVTALEDNSPVEGMLVYNTDQGCVQIYTGSAFECLTVDTGVDPTKDAWVDDPANNMVKLGTLSDGTTIRPAGRGFVAYDDGNVGIGTEFPFSKLSVVDATGEGAYVPIADFLAPANAIAGNNTNLKLGVASSDRNSADIRFNYQGSNSDLNRLDFGFDGIGDPRMSIRAGGNVGIGTTAPTARLNVKPASASASGLRLENISNSKNKQDANIAYTSPNNSPMYIDGNGYVYKKFNPVLEHSGATSFDGTYNITNTPQDIVSVNNGSIVRFQMYSGGFELGSNGTGLNLYAEITYGYNSGFRVVTYGYEVGGTGSNPLVITGEGTQTLTFNFDSGGDLVLSATGIGSGGSIRMNYAAAPNFTPVVMNVFQSFRSR</sequence>
<gene>
    <name evidence="1" type="ORF">FKX85_00880</name>
</gene>
<evidence type="ECO:0000313" key="1">
    <source>
        <dbReference type="EMBL" id="QDH77675.1"/>
    </source>
</evidence>
<organism evidence="1 2">
    <name type="scientific">Echinicola soli</name>
    <dbReference type="NCBI Taxonomy" id="2591634"/>
    <lineage>
        <taxon>Bacteria</taxon>
        <taxon>Pseudomonadati</taxon>
        <taxon>Bacteroidota</taxon>
        <taxon>Cytophagia</taxon>
        <taxon>Cytophagales</taxon>
        <taxon>Cyclobacteriaceae</taxon>
        <taxon>Echinicola</taxon>
    </lineage>
</organism>
<dbReference type="KEGG" id="echi:FKX85_00880"/>
<reference evidence="1 2" key="1">
    <citation type="submission" date="2019-06" db="EMBL/GenBank/DDBJ databases">
        <title>Echinicola alkalisoli sp. nov. isolated from saline soil.</title>
        <authorList>
            <person name="Sun J.-Q."/>
            <person name="Xu L."/>
        </authorList>
    </citation>
    <scope>NUCLEOTIDE SEQUENCE [LARGE SCALE GENOMIC DNA]</scope>
    <source>
        <strain evidence="1 2">LN3S3</strain>
    </source>
</reference>
<dbReference type="RefSeq" id="WP_141612957.1">
    <property type="nucleotide sequence ID" value="NZ_CP041253.1"/>
</dbReference>
<proteinExistence type="predicted"/>
<dbReference type="AlphaFoldDB" id="A0A514CCX4"/>
<dbReference type="EMBL" id="CP041253">
    <property type="protein sequence ID" value="QDH77675.1"/>
    <property type="molecule type" value="Genomic_DNA"/>
</dbReference>
<name>A0A514CCX4_9BACT</name>
<keyword evidence="2" id="KW-1185">Reference proteome</keyword>
<dbReference type="OrthoDB" id="9808753at2"/>
<protein>
    <submittedName>
        <fullName evidence="1">Uncharacterized protein</fullName>
    </submittedName>
</protein>